<comment type="caution">
    <text evidence="4">The sequence shown here is derived from an EMBL/GenBank/DDBJ whole genome shotgun (WGS) entry which is preliminary data.</text>
</comment>
<dbReference type="PANTHER" id="PTHR43542">
    <property type="entry name" value="METHYLTRANSFERASE"/>
    <property type="match status" value="1"/>
</dbReference>
<dbReference type="PANTHER" id="PTHR43542:SF1">
    <property type="entry name" value="METHYLTRANSFERASE"/>
    <property type="match status" value="1"/>
</dbReference>
<dbReference type="PROSITE" id="PS00092">
    <property type="entry name" value="N6_MTASE"/>
    <property type="match status" value="1"/>
</dbReference>
<evidence type="ECO:0000256" key="3">
    <source>
        <dbReference type="SAM" id="MobiDB-lite"/>
    </source>
</evidence>
<evidence type="ECO:0000256" key="2">
    <source>
        <dbReference type="ARBA" id="ARBA00022679"/>
    </source>
</evidence>
<organism evidence="4 5">
    <name type="scientific">Calderihabitans maritimus</name>
    <dbReference type="NCBI Taxonomy" id="1246530"/>
    <lineage>
        <taxon>Bacteria</taxon>
        <taxon>Bacillati</taxon>
        <taxon>Bacillota</taxon>
        <taxon>Clostridia</taxon>
        <taxon>Neomoorellales</taxon>
        <taxon>Calderihabitantaceae</taxon>
        <taxon>Calderihabitans</taxon>
    </lineage>
</organism>
<keyword evidence="5" id="KW-1185">Reference proteome</keyword>
<protein>
    <submittedName>
        <fullName evidence="4">Putative methyltransferase</fullName>
    </submittedName>
</protein>
<name>A0A1Z5HPF7_9FIRM</name>
<gene>
    <name evidence="4" type="ORF">KKC1_05650</name>
</gene>
<dbReference type="AlphaFoldDB" id="A0A1Z5HPF7"/>
<accession>A0A1Z5HPF7</accession>
<dbReference type="InterPro" id="IPR004398">
    <property type="entry name" value="RNA_MeTrfase_RsmD"/>
</dbReference>
<proteinExistence type="predicted"/>
<evidence type="ECO:0000256" key="1">
    <source>
        <dbReference type="ARBA" id="ARBA00022603"/>
    </source>
</evidence>
<dbReference type="GO" id="GO:0008168">
    <property type="term" value="F:methyltransferase activity"/>
    <property type="evidence" value="ECO:0007669"/>
    <property type="project" value="UniProtKB-KW"/>
</dbReference>
<keyword evidence="2 4" id="KW-0808">Transferase</keyword>
<dbReference type="RefSeq" id="WP_088552941.1">
    <property type="nucleotide sequence ID" value="NZ_BDGJ01000017.1"/>
</dbReference>
<dbReference type="Pfam" id="PF03602">
    <property type="entry name" value="Cons_hypoth95"/>
    <property type="match status" value="1"/>
</dbReference>
<dbReference type="Gene3D" id="3.40.50.150">
    <property type="entry name" value="Vaccinia Virus protein VP39"/>
    <property type="match status" value="1"/>
</dbReference>
<evidence type="ECO:0000313" key="5">
    <source>
        <dbReference type="Proteomes" id="UP000197032"/>
    </source>
</evidence>
<dbReference type="GO" id="GO:0003676">
    <property type="term" value="F:nucleic acid binding"/>
    <property type="evidence" value="ECO:0007669"/>
    <property type="project" value="InterPro"/>
</dbReference>
<feature type="region of interest" description="Disordered" evidence="3">
    <location>
        <begin position="1"/>
        <end position="25"/>
    </location>
</feature>
<dbReference type="NCBIfam" id="TIGR00095">
    <property type="entry name" value="16S rRNA (guanine(966)-N(2))-methyltransferase RsmD"/>
    <property type="match status" value="1"/>
</dbReference>
<dbReference type="EMBL" id="BDGJ01000017">
    <property type="protein sequence ID" value="GAW91403.1"/>
    <property type="molecule type" value="Genomic_DNA"/>
</dbReference>
<evidence type="ECO:0000313" key="4">
    <source>
        <dbReference type="EMBL" id="GAW91403.1"/>
    </source>
</evidence>
<dbReference type="OrthoDB" id="9803017at2"/>
<dbReference type="GO" id="GO:0031167">
    <property type="term" value="P:rRNA methylation"/>
    <property type="evidence" value="ECO:0007669"/>
    <property type="project" value="InterPro"/>
</dbReference>
<sequence>MRVIAGTARGMRLKSPKGSGSRPTTDRVKEAVFNMLGDKILDSWFLDMFAGSGSMGIEALSRGAARAVFIDKRSEATAIVTENLQRVGMLEKAVVIRGDVFKVLPRLQQQKLVFDIIFVDPPYGWELTTEAVGQIVALSLLKRDGVAVLETGAREEVPEQMGALGLLRQRRYGDTVISFYSFCY</sequence>
<keyword evidence="1 4" id="KW-0489">Methyltransferase</keyword>
<dbReference type="InterPro" id="IPR029063">
    <property type="entry name" value="SAM-dependent_MTases_sf"/>
</dbReference>
<dbReference type="CDD" id="cd02440">
    <property type="entry name" value="AdoMet_MTases"/>
    <property type="match status" value="1"/>
</dbReference>
<dbReference type="InterPro" id="IPR002052">
    <property type="entry name" value="DNA_methylase_N6_adenine_CS"/>
</dbReference>
<dbReference type="Proteomes" id="UP000197032">
    <property type="component" value="Unassembled WGS sequence"/>
</dbReference>
<dbReference type="PIRSF" id="PIRSF004553">
    <property type="entry name" value="CHP00095"/>
    <property type="match status" value="1"/>
</dbReference>
<reference evidence="5" key="1">
    <citation type="journal article" date="2017" name="Appl. Environ. Microbiol.">
        <title>Genomic analysis of Calderihabitans maritimus KKC1, a thermophilic hydrogenogenic carboxydotrophic bacterium isolated from marine sediment.</title>
        <authorList>
            <person name="Omae K."/>
            <person name="Yoneda Y."/>
            <person name="Fukuyama Y."/>
            <person name="Yoshida T."/>
            <person name="Sako Y."/>
        </authorList>
    </citation>
    <scope>NUCLEOTIDE SEQUENCE [LARGE SCALE GENOMIC DNA]</scope>
    <source>
        <strain evidence="5">KKC1</strain>
    </source>
</reference>
<dbReference type="SUPFAM" id="SSF53335">
    <property type="entry name" value="S-adenosyl-L-methionine-dependent methyltransferases"/>
    <property type="match status" value="1"/>
</dbReference>